<dbReference type="Proteomes" id="UP000749559">
    <property type="component" value="Unassembled WGS sequence"/>
</dbReference>
<comment type="caution">
    <text evidence="5">The sequence shown here is derived from an EMBL/GenBank/DDBJ whole genome shotgun (WGS) entry which is preliminary data.</text>
</comment>
<name>A0A8S4NP86_OWEFU</name>
<dbReference type="InterPro" id="IPR020471">
    <property type="entry name" value="AKR"/>
</dbReference>
<evidence type="ECO:0000313" key="5">
    <source>
        <dbReference type="EMBL" id="CAH1783109.1"/>
    </source>
</evidence>
<proteinExistence type="predicted"/>
<dbReference type="PROSITE" id="PS00798">
    <property type="entry name" value="ALDOKETO_REDUCTASE_1"/>
    <property type="match status" value="1"/>
</dbReference>
<feature type="active site" description="Proton donor" evidence="1">
    <location>
        <position position="32"/>
    </location>
</feature>
<dbReference type="AlphaFoldDB" id="A0A8S4NP86"/>
<dbReference type="InterPro" id="IPR036812">
    <property type="entry name" value="NAD(P)_OxRdtase_dom_sf"/>
</dbReference>
<dbReference type="Pfam" id="PF00248">
    <property type="entry name" value="Aldo_ket_red"/>
    <property type="match status" value="2"/>
</dbReference>
<feature type="site" description="Lowers pKa of active site Tyr" evidence="3">
    <location>
        <position position="61"/>
    </location>
</feature>
<dbReference type="GO" id="GO:0016491">
    <property type="term" value="F:oxidoreductase activity"/>
    <property type="evidence" value="ECO:0007669"/>
    <property type="project" value="InterPro"/>
</dbReference>
<evidence type="ECO:0000256" key="1">
    <source>
        <dbReference type="PIRSR" id="PIRSR000097-1"/>
    </source>
</evidence>
<dbReference type="PANTHER" id="PTHR11732">
    <property type="entry name" value="ALDO/KETO REDUCTASE"/>
    <property type="match status" value="1"/>
</dbReference>
<keyword evidence="6" id="KW-1185">Reference proteome</keyword>
<feature type="binding site" evidence="2">
    <location>
        <position position="94"/>
    </location>
    <ligand>
        <name>substrate</name>
    </ligand>
</feature>
<evidence type="ECO:0000259" key="4">
    <source>
        <dbReference type="Pfam" id="PF00248"/>
    </source>
</evidence>
<evidence type="ECO:0000256" key="3">
    <source>
        <dbReference type="PIRSR" id="PIRSR000097-3"/>
    </source>
</evidence>
<accession>A0A8S4NP86</accession>
<dbReference type="OrthoDB" id="416253at2759"/>
<dbReference type="EMBL" id="CAIIXF020000005">
    <property type="protein sequence ID" value="CAH1783109.1"/>
    <property type="molecule type" value="Genomic_DNA"/>
</dbReference>
<reference evidence="5" key="1">
    <citation type="submission" date="2022-03" db="EMBL/GenBank/DDBJ databases">
        <authorList>
            <person name="Martin C."/>
        </authorList>
    </citation>
    <scope>NUCLEOTIDE SEQUENCE</scope>
</reference>
<organism evidence="5 6">
    <name type="scientific">Owenia fusiformis</name>
    <name type="common">Polychaete worm</name>
    <dbReference type="NCBI Taxonomy" id="6347"/>
    <lineage>
        <taxon>Eukaryota</taxon>
        <taxon>Metazoa</taxon>
        <taxon>Spiralia</taxon>
        <taxon>Lophotrochozoa</taxon>
        <taxon>Annelida</taxon>
        <taxon>Polychaeta</taxon>
        <taxon>Sedentaria</taxon>
        <taxon>Canalipalpata</taxon>
        <taxon>Sabellida</taxon>
        <taxon>Oweniida</taxon>
        <taxon>Oweniidae</taxon>
        <taxon>Owenia</taxon>
    </lineage>
</organism>
<dbReference type="InterPro" id="IPR023210">
    <property type="entry name" value="NADP_OxRdtase_dom"/>
</dbReference>
<evidence type="ECO:0000256" key="2">
    <source>
        <dbReference type="PIRSR" id="PIRSR000097-2"/>
    </source>
</evidence>
<dbReference type="SUPFAM" id="SSF51430">
    <property type="entry name" value="NAD(P)-linked oxidoreductase"/>
    <property type="match status" value="1"/>
</dbReference>
<gene>
    <name evidence="5" type="ORF">OFUS_LOCUS9476</name>
</gene>
<sequence>MENIEPDNAQVAQLVRDAIDLGYRHFDTAQIYRSEPGVGKGIRDKIESGDVKREDIFVTTKLWRNAHGTDDVVPSLRSSLQELGLDYVDLFLIHWPTAFQSGPNQFPKDEVGKFQYASIDYLDTWKIEVHPYLSNSKLVAFCKSHDITVMAYSPLGGFKWRNGETEGPSIFNDSTIQAIARKYEKSPAQIALRFQLQRGVAVCPKSSKKHRIAENINVFDFTLGPEDMNRLLACDRNYRLNAEFPDHPFYPFHENF</sequence>
<dbReference type="PRINTS" id="PR00069">
    <property type="entry name" value="ALDKETRDTASE"/>
</dbReference>
<feature type="domain" description="NADP-dependent oxidoreductase" evidence="4">
    <location>
        <begin position="7"/>
        <end position="98"/>
    </location>
</feature>
<dbReference type="Gene3D" id="3.20.20.100">
    <property type="entry name" value="NADP-dependent oxidoreductase domain"/>
    <property type="match status" value="2"/>
</dbReference>
<feature type="domain" description="NADP-dependent oxidoreductase" evidence="4">
    <location>
        <begin position="125"/>
        <end position="235"/>
    </location>
</feature>
<dbReference type="PIRSF" id="PIRSF000097">
    <property type="entry name" value="AKR"/>
    <property type="match status" value="1"/>
</dbReference>
<dbReference type="InterPro" id="IPR018170">
    <property type="entry name" value="Aldo/ket_reductase_CS"/>
</dbReference>
<protein>
    <recommendedName>
        <fullName evidence="4">NADP-dependent oxidoreductase domain-containing protein</fullName>
    </recommendedName>
</protein>
<evidence type="ECO:0000313" key="6">
    <source>
        <dbReference type="Proteomes" id="UP000749559"/>
    </source>
</evidence>